<dbReference type="InterPro" id="IPR029044">
    <property type="entry name" value="Nucleotide-diphossugar_trans"/>
</dbReference>
<gene>
    <name evidence="2" type="ORF">K4G66_29790</name>
</gene>
<keyword evidence="2" id="KW-0328">Glycosyltransferase</keyword>
<name>A0AA49GLL5_9BACT</name>
<dbReference type="CDD" id="cd00761">
    <property type="entry name" value="Glyco_tranf_GTA_type"/>
    <property type="match status" value="1"/>
</dbReference>
<evidence type="ECO:0000313" key="2">
    <source>
        <dbReference type="EMBL" id="WKN36557.1"/>
    </source>
</evidence>
<evidence type="ECO:0000259" key="1">
    <source>
        <dbReference type="Pfam" id="PF00535"/>
    </source>
</evidence>
<dbReference type="EMBL" id="CP120682">
    <property type="protein sequence ID" value="WKN36557.1"/>
    <property type="molecule type" value="Genomic_DNA"/>
</dbReference>
<dbReference type="AlphaFoldDB" id="A0AA49GLL5"/>
<dbReference type="GO" id="GO:0016758">
    <property type="term" value="F:hexosyltransferase activity"/>
    <property type="evidence" value="ECO:0007669"/>
    <property type="project" value="UniProtKB-ARBA"/>
</dbReference>
<dbReference type="PANTHER" id="PTHR22916:SF3">
    <property type="entry name" value="UDP-GLCNAC:BETAGAL BETA-1,3-N-ACETYLGLUCOSAMINYLTRANSFERASE-LIKE PROTEIN 1"/>
    <property type="match status" value="1"/>
</dbReference>
<dbReference type="PANTHER" id="PTHR22916">
    <property type="entry name" value="GLYCOSYLTRANSFERASE"/>
    <property type="match status" value="1"/>
</dbReference>
<dbReference type="EC" id="2.4.-.-" evidence="2"/>
<accession>A0AA49GLL5</accession>
<sequence>MSFRDTEQYLPECLDSIRAQTFQDWELVAVNNVSSDRSPEILKEYSQRDPRIRVFDTDREGLIQALQTSFRHSRGMLLNRMDSDDIMPSNKLELMYQAWMPHGKGAVIAGGTKYFMDGGAVEGGFKRYERWLNRIAQDQTYQQEIYRECVIPSQCWLIHRDDFVAADGFRPEVYPEDYDLCFRLYKQKLHIVGINQVLNFCRDRPDRTSRTDGSYQDNRFFDLKLRYFFELDRDPKRPLVLWGAGRKGKDMARLLQARGEPFHWVCDNPNKIGHNIYGIHLESLASITQLDQPQIMIIVTSPQAWAGILTQLKAWEKLPVRDFWFFA</sequence>
<protein>
    <submittedName>
        <fullName evidence="2">Glycosyltransferase</fullName>
        <ecNumber evidence="2">2.4.-.-</ecNumber>
    </submittedName>
</protein>
<dbReference type="Gene3D" id="3.90.550.10">
    <property type="entry name" value="Spore Coat Polysaccharide Biosynthesis Protein SpsA, Chain A"/>
    <property type="match status" value="1"/>
</dbReference>
<reference evidence="2" key="1">
    <citation type="journal article" date="2023" name="Comput. Struct. Biotechnol. J.">
        <title>Discovery of a novel marine Bacteroidetes with a rich repertoire of carbohydrate-active enzymes.</title>
        <authorList>
            <person name="Chen B."/>
            <person name="Liu G."/>
            <person name="Chen Q."/>
            <person name="Wang H."/>
            <person name="Liu L."/>
            <person name="Tang K."/>
        </authorList>
    </citation>
    <scope>NUCLEOTIDE SEQUENCE</scope>
    <source>
        <strain evidence="2">TK19036</strain>
    </source>
</reference>
<keyword evidence="2" id="KW-0808">Transferase</keyword>
<proteinExistence type="predicted"/>
<feature type="domain" description="Glycosyltransferase 2-like" evidence="1">
    <location>
        <begin position="6"/>
        <end position="163"/>
    </location>
</feature>
<dbReference type="InterPro" id="IPR001173">
    <property type="entry name" value="Glyco_trans_2-like"/>
</dbReference>
<dbReference type="Pfam" id="PF00535">
    <property type="entry name" value="Glycos_transf_2"/>
    <property type="match status" value="1"/>
</dbReference>
<dbReference type="SUPFAM" id="SSF53448">
    <property type="entry name" value="Nucleotide-diphospho-sugar transferases"/>
    <property type="match status" value="1"/>
</dbReference>
<reference evidence="2" key="2">
    <citation type="journal article" date="2024" name="Antonie Van Leeuwenhoek">
        <title>Roseihalotalea indica gen. nov., sp. nov., a halophilic Bacteroidetes from mesopelagic Southwest Indian Ocean with higher carbohydrate metabolic potential.</title>
        <authorList>
            <person name="Chen B."/>
            <person name="Zhang M."/>
            <person name="Lin D."/>
            <person name="Ye J."/>
            <person name="Tang K."/>
        </authorList>
    </citation>
    <scope>NUCLEOTIDE SEQUENCE</scope>
    <source>
        <strain evidence="2">TK19036</strain>
    </source>
</reference>
<organism evidence="2">
    <name type="scientific">Roseihalotalea indica</name>
    <dbReference type="NCBI Taxonomy" id="2867963"/>
    <lineage>
        <taxon>Bacteria</taxon>
        <taxon>Pseudomonadati</taxon>
        <taxon>Bacteroidota</taxon>
        <taxon>Cytophagia</taxon>
        <taxon>Cytophagales</taxon>
        <taxon>Catalimonadaceae</taxon>
        <taxon>Roseihalotalea</taxon>
    </lineage>
</organism>